<gene>
    <name evidence="11" type="ORF">V4F39_14365</name>
</gene>
<evidence type="ECO:0000256" key="3">
    <source>
        <dbReference type="ARBA" id="ARBA00016337"/>
    </source>
</evidence>
<keyword evidence="12" id="KW-1185">Reference proteome</keyword>
<dbReference type="EMBL" id="JAZIBG010000028">
    <property type="protein sequence ID" value="MEF7615101.1"/>
    <property type="molecule type" value="Genomic_DNA"/>
</dbReference>
<dbReference type="InterPro" id="IPR003374">
    <property type="entry name" value="ApbE-like_sf"/>
</dbReference>
<evidence type="ECO:0000256" key="1">
    <source>
        <dbReference type="ARBA" id="ARBA00001946"/>
    </source>
</evidence>
<comment type="cofactor">
    <cofactor evidence="1">
        <name>Mg(2+)</name>
        <dbReference type="ChEBI" id="CHEBI:18420"/>
    </cofactor>
</comment>
<dbReference type="SUPFAM" id="SSF143631">
    <property type="entry name" value="ApbE-like"/>
    <property type="match status" value="1"/>
</dbReference>
<evidence type="ECO:0000256" key="6">
    <source>
        <dbReference type="ARBA" id="ARBA00022723"/>
    </source>
</evidence>
<comment type="catalytic activity">
    <reaction evidence="10">
        <text>L-threonyl-[protein] + FAD = FMN-L-threonyl-[protein] + AMP + H(+)</text>
        <dbReference type="Rhea" id="RHEA:36847"/>
        <dbReference type="Rhea" id="RHEA-COMP:11060"/>
        <dbReference type="Rhea" id="RHEA-COMP:11061"/>
        <dbReference type="ChEBI" id="CHEBI:15378"/>
        <dbReference type="ChEBI" id="CHEBI:30013"/>
        <dbReference type="ChEBI" id="CHEBI:57692"/>
        <dbReference type="ChEBI" id="CHEBI:74257"/>
        <dbReference type="ChEBI" id="CHEBI:456215"/>
        <dbReference type="EC" id="2.7.1.180"/>
    </reaction>
</comment>
<keyword evidence="8" id="KW-0460">Magnesium</keyword>
<evidence type="ECO:0000256" key="9">
    <source>
        <dbReference type="ARBA" id="ARBA00031306"/>
    </source>
</evidence>
<protein>
    <recommendedName>
        <fullName evidence="3">FAD:protein FMN transferase</fullName>
        <ecNumber evidence="2">2.7.1.180</ecNumber>
    </recommendedName>
    <alternativeName>
        <fullName evidence="9">Flavin transferase</fullName>
    </alternativeName>
</protein>
<proteinExistence type="predicted"/>
<comment type="caution">
    <text evidence="11">The sequence shown here is derived from an EMBL/GenBank/DDBJ whole genome shotgun (WGS) entry which is preliminary data.</text>
</comment>
<dbReference type="GO" id="GO:0046872">
    <property type="term" value="F:metal ion binding"/>
    <property type="evidence" value="ECO:0007669"/>
    <property type="project" value="UniProtKB-KW"/>
</dbReference>
<keyword evidence="7" id="KW-0274">FAD</keyword>
<evidence type="ECO:0000313" key="11">
    <source>
        <dbReference type="EMBL" id="MEF7615101.1"/>
    </source>
</evidence>
<evidence type="ECO:0000256" key="7">
    <source>
        <dbReference type="ARBA" id="ARBA00022827"/>
    </source>
</evidence>
<sequence length="343" mass="36442">MTGARERTPREGGQDAGAGTLRHAFRAMGGPCEVRLQADDPALAARAARAAEAEVRRLEARFSRYRADSIASRINRSAGSGTAIEVDAETAALIDYAQTAWVQSEGLFDITSGVLRRVWDFHAARVPSQAEIAPVLALVGWQQVRWRRPWLSLPVAGMELDFGGYVKEYAADRAAAAARTAGACHGFVELGGDIALVGPHADGAPWRIGIRHPREPARAAAELRLARGAVASSGDYERCFEQGGRRYSHLLDPRSGWPVQGGLAAASVVAGQCLVAGTATTIAMLKGAGDGLRWLQALGLPYLAVDHHGTPHPGGGWTAAPGADPPCEDYPFVWRGDEARCLP</sequence>
<dbReference type="InterPro" id="IPR024932">
    <property type="entry name" value="ApbE"/>
</dbReference>
<reference evidence="11 12" key="1">
    <citation type="submission" date="2024-02" db="EMBL/GenBank/DDBJ databases">
        <title>Genome sequence of Aquincola sp. MAHUQ-54.</title>
        <authorList>
            <person name="Huq M.A."/>
        </authorList>
    </citation>
    <scope>NUCLEOTIDE SEQUENCE [LARGE SCALE GENOMIC DNA]</scope>
    <source>
        <strain evidence="11 12">MAHUQ-54</strain>
    </source>
</reference>
<organism evidence="11 12">
    <name type="scientific">Aquincola agrisoli</name>
    <dbReference type="NCBI Taxonomy" id="3119538"/>
    <lineage>
        <taxon>Bacteria</taxon>
        <taxon>Pseudomonadati</taxon>
        <taxon>Pseudomonadota</taxon>
        <taxon>Betaproteobacteria</taxon>
        <taxon>Burkholderiales</taxon>
        <taxon>Sphaerotilaceae</taxon>
        <taxon>Aquincola</taxon>
    </lineage>
</organism>
<evidence type="ECO:0000256" key="8">
    <source>
        <dbReference type="ARBA" id="ARBA00022842"/>
    </source>
</evidence>
<evidence type="ECO:0000256" key="5">
    <source>
        <dbReference type="ARBA" id="ARBA00022679"/>
    </source>
</evidence>
<keyword evidence="5 11" id="KW-0808">Transferase</keyword>
<dbReference type="EC" id="2.7.1.180" evidence="2"/>
<keyword evidence="4" id="KW-0285">Flavoprotein</keyword>
<name>A0AAW9Q5L3_9BURK</name>
<dbReference type="Proteomes" id="UP001336250">
    <property type="component" value="Unassembled WGS sequence"/>
</dbReference>
<dbReference type="Gene3D" id="3.10.520.10">
    <property type="entry name" value="ApbE-like domains"/>
    <property type="match status" value="1"/>
</dbReference>
<evidence type="ECO:0000256" key="10">
    <source>
        <dbReference type="ARBA" id="ARBA00048540"/>
    </source>
</evidence>
<keyword evidence="6" id="KW-0479">Metal-binding</keyword>
<dbReference type="Pfam" id="PF02424">
    <property type="entry name" value="ApbE"/>
    <property type="match status" value="1"/>
</dbReference>
<evidence type="ECO:0000313" key="12">
    <source>
        <dbReference type="Proteomes" id="UP001336250"/>
    </source>
</evidence>
<dbReference type="PANTHER" id="PTHR30040">
    <property type="entry name" value="THIAMINE BIOSYNTHESIS LIPOPROTEIN APBE"/>
    <property type="match status" value="1"/>
</dbReference>
<dbReference type="PANTHER" id="PTHR30040:SF2">
    <property type="entry name" value="FAD:PROTEIN FMN TRANSFERASE"/>
    <property type="match status" value="1"/>
</dbReference>
<accession>A0AAW9Q5L3</accession>
<dbReference type="GO" id="GO:0016740">
    <property type="term" value="F:transferase activity"/>
    <property type="evidence" value="ECO:0007669"/>
    <property type="project" value="UniProtKB-KW"/>
</dbReference>
<evidence type="ECO:0000256" key="2">
    <source>
        <dbReference type="ARBA" id="ARBA00011955"/>
    </source>
</evidence>
<evidence type="ECO:0000256" key="4">
    <source>
        <dbReference type="ARBA" id="ARBA00022630"/>
    </source>
</evidence>
<dbReference type="RefSeq" id="WP_332290210.1">
    <property type="nucleotide sequence ID" value="NZ_JAZIBG010000028.1"/>
</dbReference>
<dbReference type="AlphaFoldDB" id="A0AAW9Q5L3"/>